<dbReference type="EMBL" id="FJOG01000001">
    <property type="protein sequence ID" value="CZR50229.1"/>
    <property type="molecule type" value="Genomic_DNA"/>
</dbReference>
<protein>
    <submittedName>
        <fullName evidence="2">Uncharacterized protein</fullName>
    </submittedName>
</protein>
<dbReference type="InterPro" id="IPR002110">
    <property type="entry name" value="Ankyrin_rpt"/>
</dbReference>
<dbReference type="InterPro" id="IPR036770">
    <property type="entry name" value="Ankyrin_rpt-contain_sf"/>
</dbReference>
<dbReference type="Gene3D" id="1.25.40.20">
    <property type="entry name" value="Ankyrin repeat-containing domain"/>
    <property type="match status" value="1"/>
</dbReference>
<accession>A0A1L7WC36</accession>
<evidence type="ECO:0000256" key="1">
    <source>
        <dbReference type="PROSITE-ProRule" id="PRU00023"/>
    </source>
</evidence>
<dbReference type="Proteomes" id="UP000184330">
    <property type="component" value="Unassembled WGS sequence"/>
</dbReference>
<feature type="repeat" description="ANK" evidence="1">
    <location>
        <begin position="469"/>
        <end position="501"/>
    </location>
</feature>
<sequence>MVGLGRDRYIRAEDFQDILDATISSLLGSDWYSRNADLRTAPLRRLTGLTGDERRVEEGIVTDFVRRQNLAVQLANSLVSIYAAVAEVHPKVIDSGPETGHYPRDFEIPRRIDCTLDRILTAYDLTSRVYSDPYSIRDRFRGLSWILDGARSCTRDDTFHDRLLILLEFLGVDARELDRLSDRERLDDRLGRCGGDRVTLSDRIGESLGLRLGLGLGLRRRGEEDDEYEERRWGLGGPGRDANGVLVLLRTRLLSSSTPKLYVKSYTDLSIEDGGWADCWLLQALAGRSDTFDSRAITTEEELLHWCSSLLRKNRISQGLEFAHFTVKEFLLCIDPLQDPTFVEYRLSNDHTILASSRIRFLGCVSFDGNPLPILDEVFYEVETRREQIREKLETDWSLFSGAYRSLEYACTYWTYHVHRCKDDSVHNSVLELVFPKSEKIFQLWIFAWAANWRFNSGDRVLDAIEVIVGYSPLHWAARFSLEGVCSKLLEDGAGVNENSMNGTPLKFALLSATSLDYDVISFLHDEELLLRCRDCDREGRSHELVLRQLLDAGATEFCDTRNTPQNALLDIGIQMNRIVTPRKCLLFHNPISHVSSAAFA</sequence>
<name>A0A1L7WC36_9HELO</name>
<keyword evidence="3" id="KW-1185">Reference proteome</keyword>
<gene>
    <name evidence="2" type="ORF">PAC_00101</name>
</gene>
<evidence type="ECO:0000313" key="2">
    <source>
        <dbReference type="EMBL" id="CZR50229.1"/>
    </source>
</evidence>
<dbReference type="PROSITE" id="PS50088">
    <property type="entry name" value="ANK_REPEAT"/>
    <property type="match status" value="1"/>
</dbReference>
<dbReference type="PROSITE" id="PS50297">
    <property type="entry name" value="ANK_REP_REGION"/>
    <property type="match status" value="1"/>
</dbReference>
<reference evidence="2 3" key="1">
    <citation type="submission" date="2016-03" db="EMBL/GenBank/DDBJ databases">
        <authorList>
            <person name="Ploux O."/>
        </authorList>
    </citation>
    <scope>NUCLEOTIDE SEQUENCE [LARGE SCALE GENOMIC DNA]</scope>
    <source>
        <strain evidence="2 3">UAMH 11012</strain>
    </source>
</reference>
<dbReference type="AlphaFoldDB" id="A0A1L7WC36"/>
<organism evidence="2 3">
    <name type="scientific">Phialocephala subalpina</name>
    <dbReference type="NCBI Taxonomy" id="576137"/>
    <lineage>
        <taxon>Eukaryota</taxon>
        <taxon>Fungi</taxon>
        <taxon>Dikarya</taxon>
        <taxon>Ascomycota</taxon>
        <taxon>Pezizomycotina</taxon>
        <taxon>Leotiomycetes</taxon>
        <taxon>Helotiales</taxon>
        <taxon>Mollisiaceae</taxon>
        <taxon>Phialocephala</taxon>
        <taxon>Phialocephala fortinii species complex</taxon>
    </lineage>
</organism>
<proteinExistence type="predicted"/>
<dbReference type="STRING" id="576137.A0A1L7WC36"/>
<dbReference type="OrthoDB" id="5389823at2759"/>
<dbReference type="SUPFAM" id="SSF48403">
    <property type="entry name" value="Ankyrin repeat"/>
    <property type="match status" value="1"/>
</dbReference>
<evidence type="ECO:0000313" key="3">
    <source>
        <dbReference type="Proteomes" id="UP000184330"/>
    </source>
</evidence>
<keyword evidence="1" id="KW-0040">ANK repeat</keyword>